<proteinExistence type="predicted"/>
<dbReference type="EMBL" id="JBFWIC010000048">
    <property type="protein sequence ID" value="MEZ0476744.1"/>
    <property type="molecule type" value="Genomic_DNA"/>
</dbReference>
<evidence type="ECO:0000313" key="2">
    <source>
        <dbReference type="EMBL" id="MEZ0476744.1"/>
    </source>
</evidence>
<accession>A0ABV4HVG6</accession>
<feature type="chain" id="PRO_5046200712" evidence="1">
    <location>
        <begin position="23"/>
        <end position="150"/>
    </location>
</feature>
<name>A0ABV4HVG6_9GAMM</name>
<sequence>MRVFMAAVAIGICLGVSFGSLAQETIPSFDVQEVVEQQQEIRRGVESSEVRYRHLSERERRDLLTRQGDLLYLLRDREYQDLSDKQRVEAFNTLEWISAAVNDDGDDNMVCERVKKTGSNRVERVCMTVSERDRIREESRKEFRRRRNQG</sequence>
<evidence type="ECO:0000256" key="1">
    <source>
        <dbReference type="SAM" id="SignalP"/>
    </source>
</evidence>
<protein>
    <submittedName>
        <fullName evidence="2">Uncharacterized protein</fullName>
    </submittedName>
</protein>
<gene>
    <name evidence="2" type="ORF">AB6713_19345</name>
</gene>
<keyword evidence="1" id="KW-0732">Signal</keyword>
<organism evidence="2 3">
    <name type="scientific">Luteimonas salinilitoris</name>
    <dbReference type="NCBI Taxonomy" id="3237697"/>
    <lineage>
        <taxon>Bacteria</taxon>
        <taxon>Pseudomonadati</taxon>
        <taxon>Pseudomonadota</taxon>
        <taxon>Gammaproteobacteria</taxon>
        <taxon>Lysobacterales</taxon>
        <taxon>Lysobacteraceae</taxon>
        <taxon>Luteimonas</taxon>
    </lineage>
</organism>
<reference evidence="2 3" key="1">
    <citation type="submission" date="2024-07" db="EMBL/GenBank/DDBJ databases">
        <title>Luteimonas salilacus sp. nov., isolated from the shore soil of Salt Lake in Tibet of China.</title>
        <authorList>
            <person name="Zhang X."/>
            <person name="Li A."/>
        </authorList>
    </citation>
    <scope>NUCLEOTIDE SEQUENCE [LARGE SCALE GENOMIC DNA]</scope>
    <source>
        <strain evidence="2 3">B3-2-R+30</strain>
    </source>
</reference>
<comment type="caution">
    <text evidence="2">The sequence shown here is derived from an EMBL/GenBank/DDBJ whole genome shotgun (WGS) entry which is preliminary data.</text>
</comment>
<feature type="signal peptide" evidence="1">
    <location>
        <begin position="1"/>
        <end position="22"/>
    </location>
</feature>
<dbReference type="Proteomes" id="UP001566331">
    <property type="component" value="Unassembled WGS sequence"/>
</dbReference>
<evidence type="ECO:0000313" key="3">
    <source>
        <dbReference type="Proteomes" id="UP001566331"/>
    </source>
</evidence>
<keyword evidence="3" id="KW-1185">Reference proteome</keyword>
<dbReference type="RefSeq" id="WP_370564591.1">
    <property type="nucleotide sequence ID" value="NZ_JBFWIB010000009.1"/>
</dbReference>